<evidence type="ECO:0000313" key="4">
    <source>
        <dbReference type="RefSeq" id="XP_017781267.1"/>
    </source>
</evidence>
<feature type="transmembrane region" description="Helical" evidence="2">
    <location>
        <begin position="166"/>
        <end position="185"/>
    </location>
</feature>
<proteinExistence type="predicted"/>
<protein>
    <submittedName>
        <fullName evidence="4">Uncharacterized protein LOC108566074</fullName>
    </submittedName>
</protein>
<evidence type="ECO:0000256" key="2">
    <source>
        <dbReference type="SAM" id="Phobius"/>
    </source>
</evidence>
<dbReference type="PANTHER" id="PTHR28624:SF1">
    <property type="entry name" value="MITOCHONDRIAL POTASSIUM CHANNEL"/>
    <property type="match status" value="1"/>
</dbReference>
<feature type="transmembrane region" description="Helical" evidence="2">
    <location>
        <begin position="274"/>
        <end position="293"/>
    </location>
</feature>
<dbReference type="Proteomes" id="UP000695000">
    <property type="component" value="Unplaced"/>
</dbReference>
<keyword evidence="3" id="KW-1185">Reference proteome</keyword>
<dbReference type="RefSeq" id="XP_017781267.1">
    <property type="nucleotide sequence ID" value="XM_017925778.1"/>
</dbReference>
<reference evidence="4" key="1">
    <citation type="submission" date="2025-08" db="UniProtKB">
        <authorList>
            <consortium name="RefSeq"/>
        </authorList>
    </citation>
    <scope>IDENTIFICATION</scope>
    <source>
        <tissue evidence="4">Whole Larva</tissue>
    </source>
</reference>
<dbReference type="GeneID" id="108566074"/>
<keyword evidence="2" id="KW-0812">Transmembrane</keyword>
<organism evidence="3 4">
    <name type="scientific">Nicrophorus vespilloides</name>
    <name type="common">Boreal carrion beetle</name>
    <dbReference type="NCBI Taxonomy" id="110193"/>
    <lineage>
        <taxon>Eukaryota</taxon>
        <taxon>Metazoa</taxon>
        <taxon>Ecdysozoa</taxon>
        <taxon>Arthropoda</taxon>
        <taxon>Hexapoda</taxon>
        <taxon>Insecta</taxon>
        <taxon>Pterygota</taxon>
        <taxon>Neoptera</taxon>
        <taxon>Endopterygota</taxon>
        <taxon>Coleoptera</taxon>
        <taxon>Polyphaga</taxon>
        <taxon>Staphyliniformia</taxon>
        <taxon>Silphidae</taxon>
        <taxon>Nicrophorinae</taxon>
        <taxon>Nicrophorus</taxon>
    </lineage>
</organism>
<evidence type="ECO:0000256" key="1">
    <source>
        <dbReference type="SAM" id="Coils"/>
    </source>
</evidence>
<keyword evidence="2" id="KW-0472">Membrane</keyword>
<accession>A0ABM1N367</accession>
<keyword evidence="1" id="KW-0175">Coiled coil</keyword>
<dbReference type="InterPro" id="IPR037660">
    <property type="entry name" value="CCDC51"/>
</dbReference>
<feature type="coiled-coil region" evidence="1">
    <location>
        <begin position="50"/>
        <end position="77"/>
    </location>
</feature>
<keyword evidence="2" id="KW-1133">Transmembrane helix</keyword>
<sequence length="295" mass="34226">MERMKGVLNQENINSMKRIVDLGLAKSLKEAELRHILYEKYQALNTWYNRTIGTEELRKYQNQVTELQERLFTIQEARRTIGQNLQAIRDKSHVIQDDLQKTNRQNNFEKYMKLLREETENMKTEQELTKLLNDQERCERDVCSAFTSAIHNAHEKQRAQIENTKYFGILISFTGSFLTFLYSSIRSDDIKKVIKKNMTIELEPIVRRLEENIEKMEVNSNKVTIMGNKAQDDFKKLSDTVKAYTSNTKEVLDGGLTSKESSASDDINNKGSHIPVTEILIGTVIFSLFLIVFGK</sequence>
<feature type="coiled-coil region" evidence="1">
    <location>
        <begin position="114"/>
        <end position="141"/>
    </location>
</feature>
<name>A0ABM1N367_NICVS</name>
<evidence type="ECO:0000313" key="3">
    <source>
        <dbReference type="Proteomes" id="UP000695000"/>
    </source>
</evidence>
<dbReference type="PANTHER" id="PTHR28624">
    <property type="entry name" value="COILED-COIL DOMAIN-CONTAINING PROTEIN 51"/>
    <property type="match status" value="1"/>
</dbReference>
<gene>
    <name evidence="4" type="primary">LOC108566074</name>
</gene>